<evidence type="ECO:0000313" key="2">
    <source>
        <dbReference type="Proteomes" id="UP000239156"/>
    </source>
</evidence>
<proteinExistence type="predicted"/>
<feature type="non-terminal residue" evidence="1">
    <location>
        <position position="254"/>
    </location>
</feature>
<comment type="caution">
    <text evidence="1">The sequence shown here is derived from an EMBL/GenBank/DDBJ whole genome shotgun (WGS) entry which is preliminary data.</text>
</comment>
<dbReference type="VEuPathDB" id="FungiDB:PSHT_04088"/>
<organism evidence="1 2">
    <name type="scientific">Puccinia striiformis</name>
    <dbReference type="NCBI Taxonomy" id="27350"/>
    <lineage>
        <taxon>Eukaryota</taxon>
        <taxon>Fungi</taxon>
        <taxon>Dikarya</taxon>
        <taxon>Basidiomycota</taxon>
        <taxon>Pucciniomycotina</taxon>
        <taxon>Pucciniomycetes</taxon>
        <taxon>Pucciniales</taxon>
        <taxon>Pucciniaceae</taxon>
        <taxon>Puccinia</taxon>
    </lineage>
</organism>
<dbReference type="VEuPathDB" id="FungiDB:PSTT_02780"/>
<accession>A0A2S4VYJ5</accession>
<dbReference type="InterPro" id="IPR046798">
    <property type="entry name" value="2OG-FeII_Oxy_6"/>
</dbReference>
<dbReference type="EMBL" id="PKSL01000017">
    <property type="protein sequence ID" value="POW14600.1"/>
    <property type="molecule type" value="Genomic_DNA"/>
</dbReference>
<dbReference type="OrthoDB" id="2505311at2759"/>
<reference evidence="1" key="1">
    <citation type="submission" date="2017-12" db="EMBL/GenBank/DDBJ databases">
        <title>Gene loss provides genomic basis for host adaptation in cereal stripe rust fungi.</title>
        <authorList>
            <person name="Xia C."/>
        </authorList>
    </citation>
    <scope>NUCLEOTIDE SEQUENCE [LARGE SCALE GENOMIC DNA]</scope>
    <source>
        <strain evidence="1">93-210</strain>
    </source>
</reference>
<feature type="non-terminal residue" evidence="1">
    <location>
        <position position="1"/>
    </location>
</feature>
<gene>
    <name evidence="1" type="ORF">PSTT_02780</name>
</gene>
<dbReference type="Proteomes" id="UP000239156">
    <property type="component" value="Unassembled WGS sequence"/>
</dbReference>
<protein>
    <submittedName>
        <fullName evidence="1">Uncharacterized protein</fullName>
    </submittedName>
</protein>
<evidence type="ECO:0000313" key="1">
    <source>
        <dbReference type="EMBL" id="POW14600.1"/>
    </source>
</evidence>
<dbReference type="Pfam" id="PF20515">
    <property type="entry name" value="2OG-FeII_Oxy_6"/>
    <property type="match status" value="1"/>
</dbReference>
<keyword evidence="2" id="KW-1185">Reference proteome</keyword>
<name>A0A2S4VYJ5_9BASI</name>
<sequence length="254" mass="28750">PSWAKKVLKFDLFPEISKEVALRDKGRSQKAHKHYEDSSNGHYKNSKPRAPTEDKNVEALKQIKDKFRFIDHGSVRLSNQRSNQIICVLEFLKIVNLDQKQREDLDFHCGFFHDCKPFISPDLSEISCNAITLAIGWSAENTRKHLKTLASCAFPSHNFHDNLDLEGDQDSENPLSFAMVIPAFKTAGRIALEAEGHRVDNGQFVLPHIKEAIVFAPDTICMMIFRAHEYAHGTLHATKVGDLHTSTNHSESAF</sequence>
<dbReference type="AlphaFoldDB" id="A0A2S4VYJ5"/>